<dbReference type="EMBL" id="LR900092">
    <property type="protein sequence ID" value="CAD7244160.1"/>
    <property type="molecule type" value="Genomic_DNA"/>
</dbReference>
<dbReference type="InterPro" id="IPR027005">
    <property type="entry name" value="PMT-like"/>
</dbReference>
<keyword evidence="6" id="KW-0808">Transferase</keyword>
<feature type="transmembrane region" description="Helical" evidence="19">
    <location>
        <begin position="625"/>
        <end position="641"/>
    </location>
</feature>
<keyword evidence="9" id="KW-0256">Endoplasmic reticulum</keyword>
<evidence type="ECO:0000256" key="7">
    <source>
        <dbReference type="ARBA" id="ARBA00022692"/>
    </source>
</evidence>
<evidence type="ECO:0000259" key="20">
    <source>
        <dbReference type="PROSITE" id="PS50919"/>
    </source>
</evidence>
<evidence type="ECO:0000256" key="5">
    <source>
        <dbReference type="ARBA" id="ARBA00022676"/>
    </source>
</evidence>
<evidence type="ECO:0000256" key="15">
    <source>
        <dbReference type="ARBA" id="ARBA00059310"/>
    </source>
</evidence>
<dbReference type="OrthoDB" id="5561486at2759"/>
<feature type="transmembrane region" description="Helical" evidence="19">
    <location>
        <begin position="187"/>
        <end position="203"/>
    </location>
</feature>
<dbReference type="FunFam" id="2.80.10.50:FF:000026">
    <property type="entry name" value="Blast:Protein O-mannosyl-transferase 2"/>
    <property type="match status" value="1"/>
</dbReference>
<dbReference type="PANTHER" id="PTHR10050">
    <property type="entry name" value="DOLICHYL-PHOSPHATE-MANNOSE--PROTEIN MANNOSYLTRANSFERASE"/>
    <property type="match status" value="1"/>
</dbReference>
<evidence type="ECO:0000313" key="21">
    <source>
        <dbReference type="EMBL" id="CAD7244160.1"/>
    </source>
</evidence>
<feature type="transmembrane region" description="Helical" evidence="19">
    <location>
        <begin position="136"/>
        <end position="154"/>
    </location>
</feature>
<evidence type="ECO:0000256" key="10">
    <source>
        <dbReference type="ARBA" id="ARBA00022989"/>
    </source>
</evidence>
<dbReference type="CDD" id="cd23282">
    <property type="entry name" value="beta-trefoil_MIR_POMT2"/>
    <property type="match status" value="1"/>
</dbReference>
<name>A0A7R8XBK9_9CRUS</name>
<feature type="transmembrane region" description="Helical" evidence="19">
    <location>
        <begin position="693"/>
        <end position="713"/>
    </location>
</feature>
<comment type="pathway">
    <text evidence="2">Protein modification; protein glycosylation.</text>
</comment>
<evidence type="ECO:0000256" key="11">
    <source>
        <dbReference type="ARBA" id="ARBA00023136"/>
    </source>
</evidence>
<evidence type="ECO:0000313" key="22">
    <source>
        <dbReference type="Proteomes" id="UP000677054"/>
    </source>
</evidence>
<dbReference type="EMBL" id="CAJPEV010000575">
    <property type="protein sequence ID" value="CAG0886592.1"/>
    <property type="molecule type" value="Genomic_DNA"/>
</dbReference>
<evidence type="ECO:0000256" key="18">
    <source>
        <dbReference type="SAM" id="MobiDB-lite"/>
    </source>
</evidence>
<dbReference type="PROSITE" id="PS50919">
    <property type="entry name" value="MIR"/>
    <property type="match status" value="3"/>
</dbReference>
<comment type="subcellular location">
    <subcellularLocation>
        <location evidence="1">Endoplasmic reticulum membrane</location>
        <topology evidence="1">Multi-pass membrane protein</topology>
    </subcellularLocation>
</comment>
<evidence type="ECO:0000256" key="16">
    <source>
        <dbReference type="ARBA" id="ARBA00062278"/>
    </source>
</evidence>
<keyword evidence="10 19" id="KW-1133">Transmembrane helix</keyword>
<comment type="function">
    <text evidence="15">Rt/POMT1 and tw/POMT2 function as a protein O-mannosyltransferase in association with each other to generate and maintain normal muscle development.</text>
</comment>
<feature type="compositionally biased region" description="Basic and acidic residues" evidence="18">
    <location>
        <begin position="18"/>
        <end position="37"/>
    </location>
</feature>
<evidence type="ECO:0000256" key="14">
    <source>
        <dbReference type="ARBA" id="ARBA00045102"/>
    </source>
</evidence>
<sequence length="735" mass="84385">MVSDEIKSNKSRSKHKPDKSETPLKEKENAANRRSDENLIDGDARTQWFVLAAIILLSVGTRLYKVETPNHVCWDETHFGKMASWYINRTFFFDVHPPLGKMLIAASGYLTGYDGKFDFVKPGDPYGDVNYLGMRVVCALLGAAIPPMVFVTVWEMTYSLNAAILAGSFVLFDFGVLTLTQYILLDSYLLFFISASFMCLAKFNSLADRPFSLSWWTWLFLLGTFLASAFSVKFVGLFIILYAGVRTVWDLWVILGDLEKPLSYTFKHFVARTLCLIIWPAVMYIIVFYIHLHVLSKSGNGDGHYSTAFQSTLEGNPLYNASMPANVAFGSEITLKNYRVGGAYIHSHWHLYPKGVGVRQQQVTTYAHKDPNNVWIVKSFEKPAPLHNSTEPVQLLKNGDLIRLEHKITRRNLHSHKVPAPVSRKHYQVTGYGENGTGDANDIWKIDIPNGKPGDEVHPVRTIFRIVHHLSGCALYSHNKNLPRWGFEQMEVTCNPNLRHPYNLWNVEENYFPRLPNVSMEMHRPSFPKRFIEAHAVMLQGNAGLKPKPGEMYAKPWQWPIDFRGQWFSAADSLHVYLLGNPIIWWGNLIFMTVFLCCFVYNSIKEQRGYLDHPSVMKRKHKMRYACLWFFIGWALHYWPFWAMGRILYYHHYFPALLFSTMLSGVIIDYLLESLGSLLPPRSASSLYHWTMGLILSGVAYSFWLFSPLAYGYTGTSQMTNSTVHGLKWIESWEF</sequence>
<keyword evidence="5" id="KW-0328">Glycosyltransferase</keyword>
<evidence type="ECO:0000256" key="17">
    <source>
        <dbReference type="ARBA" id="ARBA00081085"/>
    </source>
</evidence>
<evidence type="ECO:0000256" key="6">
    <source>
        <dbReference type="ARBA" id="ARBA00022679"/>
    </source>
</evidence>
<keyword evidence="7 19" id="KW-0812">Transmembrane</keyword>
<dbReference type="Pfam" id="PF16192">
    <property type="entry name" value="PMT_4TMC"/>
    <property type="match status" value="1"/>
</dbReference>
<feature type="transmembrane region" description="Helical" evidence="19">
    <location>
        <begin position="583"/>
        <end position="604"/>
    </location>
</feature>
<keyword evidence="11 19" id="KW-0472">Membrane</keyword>
<comment type="catalytic activity">
    <reaction evidence="13">
        <text>a di-trans,poly-cis-dolichyl beta-D-mannosyl phosphate + L-threonyl-[protein] = 3-O-(alpha-D-mannosyl)-L-threonyl-[protein] + a di-trans,poly-cis-dolichyl phosphate + H(+)</text>
        <dbReference type="Rhea" id="RHEA:53396"/>
        <dbReference type="Rhea" id="RHEA-COMP:11060"/>
        <dbReference type="Rhea" id="RHEA-COMP:13547"/>
        <dbReference type="Rhea" id="RHEA-COMP:19498"/>
        <dbReference type="Rhea" id="RHEA-COMP:19501"/>
        <dbReference type="ChEBI" id="CHEBI:15378"/>
        <dbReference type="ChEBI" id="CHEBI:30013"/>
        <dbReference type="ChEBI" id="CHEBI:57683"/>
        <dbReference type="ChEBI" id="CHEBI:58211"/>
        <dbReference type="ChEBI" id="CHEBI:137323"/>
        <dbReference type="EC" id="2.4.1.109"/>
    </reaction>
</comment>
<dbReference type="UniPathway" id="UPA00378"/>
<feature type="transmembrane region" description="Helical" evidence="19">
    <location>
        <begin position="653"/>
        <end position="672"/>
    </location>
</feature>
<comment type="catalytic activity">
    <reaction evidence="14">
        <text>a di-trans,poly-cis-dolichyl beta-D-mannosyl phosphate + L-seryl-[protein] = 3-O-(alpha-D-mannosyl)-L-seryl-[protein] + a di-trans,poly-cis-dolichyl phosphate + H(+)</text>
        <dbReference type="Rhea" id="RHEA:17377"/>
        <dbReference type="Rhea" id="RHEA-COMP:9863"/>
        <dbReference type="Rhea" id="RHEA-COMP:13546"/>
        <dbReference type="Rhea" id="RHEA-COMP:19498"/>
        <dbReference type="Rhea" id="RHEA-COMP:19501"/>
        <dbReference type="ChEBI" id="CHEBI:15378"/>
        <dbReference type="ChEBI" id="CHEBI:29999"/>
        <dbReference type="ChEBI" id="CHEBI:57683"/>
        <dbReference type="ChEBI" id="CHEBI:58211"/>
        <dbReference type="ChEBI" id="CHEBI:137321"/>
        <dbReference type="EC" id="2.4.1.109"/>
    </reaction>
</comment>
<evidence type="ECO:0000256" key="13">
    <source>
        <dbReference type="ARBA" id="ARBA00045085"/>
    </source>
</evidence>
<evidence type="ECO:0000256" key="9">
    <source>
        <dbReference type="ARBA" id="ARBA00022824"/>
    </source>
</evidence>
<protein>
    <recommendedName>
        <fullName evidence="12">Protein O-mannosyl-transferase 2</fullName>
        <ecNumber evidence="4">2.4.1.109</ecNumber>
    </recommendedName>
    <alternativeName>
        <fullName evidence="17">Protein twisted</fullName>
    </alternativeName>
</protein>
<feature type="domain" description="MIR" evidence="20">
    <location>
        <begin position="454"/>
        <end position="510"/>
    </location>
</feature>
<feature type="transmembrane region" description="Helical" evidence="19">
    <location>
        <begin position="215"/>
        <end position="242"/>
    </location>
</feature>
<keyword evidence="22" id="KW-1185">Reference proteome</keyword>
<feature type="domain" description="MIR" evidence="20">
    <location>
        <begin position="324"/>
        <end position="380"/>
    </location>
</feature>
<accession>A0A7R8XBK9</accession>
<reference evidence="21" key="1">
    <citation type="submission" date="2020-11" db="EMBL/GenBank/DDBJ databases">
        <authorList>
            <person name="Tran Van P."/>
        </authorList>
    </citation>
    <scope>NUCLEOTIDE SEQUENCE</scope>
</reference>
<evidence type="ECO:0000256" key="8">
    <source>
        <dbReference type="ARBA" id="ARBA00022737"/>
    </source>
</evidence>
<dbReference type="EC" id="2.4.1.109" evidence="4"/>
<evidence type="ECO:0000256" key="12">
    <source>
        <dbReference type="ARBA" id="ARBA00039583"/>
    </source>
</evidence>
<dbReference type="Proteomes" id="UP000677054">
    <property type="component" value="Unassembled WGS sequence"/>
</dbReference>
<evidence type="ECO:0000256" key="4">
    <source>
        <dbReference type="ARBA" id="ARBA00012839"/>
    </source>
</evidence>
<dbReference type="InterPro" id="IPR032421">
    <property type="entry name" value="PMT_4TMC"/>
</dbReference>
<dbReference type="Pfam" id="PF02815">
    <property type="entry name" value="MIR"/>
    <property type="match status" value="1"/>
</dbReference>
<dbReference type="InterPro" id="IPR003342">
    <property type="entry name" value="ArnT-like_N"/>
</dbReference>
<dbReference type="InterPro" id="IPR036300">
    <property type="entry name" value="MIR_dom_sf"/>
</dbReference>
<evidence type="ECO:0000256" key="2">
    <source>
        <dbReference type="ARBA" id="ARBA00004922"/>
    </source>
</evidence>
<dbReference type="InterPro" id="IPR016093">
    <property type="entry name" value="MIR_motif"/>
</dbReference>
<organism evidence="21">
    <name type="scientific">Darwinula stevensoni</name>
    <dbReference type="NCBI Taxonomy" id="69355"/>
    <lineage>
        <taxon>Eukaryota</taxon>
        <taxon>Metazoa</taxon>
        <taxon>Ecdysozoa</taxon>
        <taxon>Arthropoda</taxon>
        <taxon>Crustacea</taxon>
        <taxon>Oligostraca</taxon>
        <taxon>Ostracoda</taxon>
        <taxon>Podocopa</taxon>
        <taxon>Podocopida</taxon>
        <taxon>Darwinulocopina</taxon>
        <taxon>Darwinuloidea</taxon>
        <taxon>Darwinulidae</taxon>
        <taxon>Darwinula</taxon>
    </lineage>
</organism>
<evidence type="ECO:0000256" key="1">
    <source>
        <dbReference type="ARBA" id="ARBA00004477"/>
    </source>
</evidence>
<feature type="transmembrane region" description="Helical" evidence="19">
    <location>
        <begin position="160"/>
        <end position="180"/>
    </location>
</feature>
<keyword evidence="8" id="KW-0677">Repeat</keyword>
<gene>
    <name evidence="21" type="ORF">DSTB1V02_LOCUS4062</name>
</gene>
<proteinExistence type="inferred from homology"/>
<feature type="region of interest" description="Disordered" evidence="18">
    <location>
        <begin position="1"/>
        <end position="37"/>
    </location>
</feature>
<dbReference type="GO" id="GO:0005789">
    <property type="term" value="C:endoplasmic reticulum membrane"/>
    <property type="evidence" value="ECO:0007669"/>
    <property type="project" value="UniProtKB-SubCell"/>
</dbReference>
<dbReference type="Gene3D" id="2.80.10.50">
    <property type="match status" value="1"/>
</dbReference>
<dbReference type="SMART" id="SM00472">
    <property type="entry name" value="MIR"/>
    <property type="match status" value="3"/>
</dbReference>
<dbReference type="AlphaFoldDB" id="A0A7R8XBK9"/>
<dbReference type="PANTHER" id="PTHR10050:SF46">
    <property type="entry name" value="PROTEIN O-MANNOSYL-TRANSFERASE 2"/>
    <property type="match status" value="1"/>
</dbReference>
<feature type="domain" description="MIR" evidence="20">
    <location>
        <begin position="393"/>
        <end position="449"/>
    </location>
</feature>
<dbReference type="GO" id="GO:0004169">
    <property type="term" value="F:dolichyl-phosphate-mannose-protein mannosyltransferase activity"/>
    <property type="evidence" value="ECO:0007669"/>
    <property type="project" value="UniProtKB-EC"/>
</dbReference>
<dbReference type="SUPFAM" id="SSF82109">
    <property type="entry name" value="MIR domain"/>
    <property type="match status" value="1"/>
</dbReference>
<feature type="transmembrane region" description="Helical" evidence="19">
    <location>
        <begin position="269"/>
        <end position="290"/>
    </location>
</feature>
<comment type="subunit">
    <text evidence="16">Interacts with Rt/POMT1.</text>
</comment>
<evidence type="ECO:0000256" key="3">
    <source>
        <dbReference type="ARBA" id="ARBA00007222"/>
    </source>
</evidence>
<dbReference type="Pfam" id="PF02366">
    <property type="entry name" value="PMT"/>
    <property type="match status" value="1"/>
</dbReference>
<comment type="similarity">
    <text evidence="3">Belongs to the glycosyltransferase 39 family.</text>
</comment>
<evidence type="ECO:0000256" key="19">
    <source>
        <dbReference type="SAM" id="Phobius"/>
    </source>
</evidence>